<dbReference type="InterPro" id="IPR036691">
    <property type="entry name" value="Endo/exonu/phosph_ase_sf"/>
</dbReference>
<reference evidence="3" key="1">
    <citation type="submission" date="2014-12" db="EMBL/GenBank/DDBJ databases">
        <title>Insight into the proteome of Arion vulgaris.</title>
        <authorList>
            <person name="Aradska J."/>
            <person name="Bulat T."/>
            <person name="Smidak R."/>
            <person name="Sarate P."/>
            <person name="Gangsoo J."/>
            <person name="Sialana F."/>
            <person name="Bilban M."/>
            <person name="Lubec G."/>
        </authorList>
    </citation>
    <scope>NUCLEOTIDE SEQUENCE</scope>
    <source>
        <tissue evidence="3">Skin</tissue>
    </source>
</reference>
<sequence>TEKAAVEKEDSTATEKEDSPAAETGAVKKQSQTTDSAAMDIEEQPAAEKVTLEKAESPTTEKAAVEMEHSQANENAAVEDEQSSGTEEKAAVELKESPVTEKAATEKDQSSTSDGVVKETSDAASLSKKRKLDADGDSESAKPTSPNKKRKLEGDDGSDAAKIVRTYSGEPTQEDINKLEDVDSVSKDNTAPENTKKAAAVVETDSKPPSAVVDSLGQVNGPADSITAPGKNDVSAPVEVEASPKANNSSDTPHVTLAAVSQSQTCPDSNLDQPTESLPEPMEVEESPPLTNVCSNNTEHITQPPSQNGTDVESADAHLTSSPDKSHLAVRKSYVPSSTAIDSRKYVSNPAFPVELMDPAYCFSVVSYNILADCHLCRGDYTYTQPQYLVQDYRHSLFLKELDYLDGDIICLQEVSPSYYTKTLLPAMKSRGYEGNFIKRSKEYWDEGEATFVRTSKFDIMSHQSVSLKDLAFKEVDNSGLGEDVSSAIKKYLDRSDVILLTELQCKKTTRD</sequence>
<feature type="compositionally biased region" description="Polar residues" evidence="1">
    <location>
        <begin position="245"/>
        <end position="276"/>
    </location>
</feature>
<name>A0A0B7ARH5_9EUPU</name>
<feature type="compositionally biased region" description="Basic and acidic residues" evidence="1">
    <location>
        <begin position="1"/>
        <end position="19"/>
    </location>
</feature>
<accession>A0A0B7ARH5</accession>
<feature type="region of interest" description="Disordered" evidence="1">
    <location>
        <begin position="1"/>
        <end position="328"/>
    </location>
</feature>
<organism evidence="3">
    <name type="scientific">Arion vulgaris</name>
    <dbReference type="NCBI Taxonomy" id="1028688"/>
    <lineage>
        <taxon>Eukaryota</taxon>
        <taxon>Metazoa</taxon>
        <taxon>Spiralia</taxon>
        <taxon>Lophotrochozoa</taxon>
        <taxon>Mollusca</taxon>
        <taxon>Gastropoda</taxon>
        <taxon>Heterobranchia</taxon>
        <taxon>Euthyneura</taxon>
        <taxon>Panpulmonata</taxon>
        <taxon>Eupulmonata</taxon>
        <taxon>Stylommatophora</taxon>
        <taxon>Helicina</taxon>
        <taxon>Arionoidea</taxon>
        <taxon>Arionidae</taxon>
        <taxon>Arion</taxon>
    </lineage>
</organism>
<dbReference type="EMBL" id="HACG01035644">
    <property type="protein sequence ID" value="CEK82509.1"/>
    <property type="molecule type" value="Transcribed_RNA"/>
</dbReference>
<dbReference type="SUPFAM" id="SSF56219">
    <property type="entry name" value="DNase I-like"/>
    <property type="match status" value="1"/>
</dbReference>
<dbReference type="AlphaFoldDB" id="A0A0B7ARH5"/>
<feature type="compositionally biased region" description="Polar residues" evidence="1">
    <location>
        <begin position="289"/>
        <end position="311"/>
    </location>
</feature>
<evidence type="ECO:0000256" key="1">
    <source>
        <dbReference type="SAM" id="MobiDB-lite"/>
    </source>
</evidence>
<dbReference type="PANTHER" id="PTHR12121">
    <property type="entry name" value="CARBON CATABOLITE REPRESSOR PROTEIN 4"/>
    <property type="match status" value="1"/>
</dbReference>
<dbReference type="InterPro" id="IPR050410">
    <property type="entry name" value="CCR4/nocturin_mRNA_transcr"/>
</dbReference>
<dbReference type="Gene3D" id="3.60.10.10">
    <property type="entry name" value="Endonuclease/exonuclease/phosphatase"/>
    <property type="match status" value="1"/>
</dbReference>
<proteinExistence type="predicted"/>
<protein>
    <recommendedName>
        <fullName evidence="4">Endonuclease/exonuclease/phosphatase domain-containing protein</fullName>
    </recommendedName>
</protein>
<dbReference type="GO" id="GO:0000175">
    <property type="term" value="F:3'-5'-RNA exonuclease activity"/>
    <property type="evidence" value="ECO:0007669"/>
    <property type="project" value="TreeGrafter"/>
</dbReference>
<evidence type="ECO:0000313" key="2">
    <source>
        <dbReference type="EMBL" id="CEK82509.1"/>
    </source>
</evidence>
<evidence type="ECO:0000313" key="3">
    <source>
        <dbReference type="EMBL" id="CEK82510.1"/>
    </source>
</evidence>
<dbReference type="EMBL" id="HACG01035645">
    <property type="protein sequence ID" value="CEK82510.1"/>
    <property type="molecule type" value="Transcribed_RNA"/>
</dbReference>
<dbReference type="PANTHER" id="PTHR12121:SF34">
    <property type="entry name" value="PROTEIN ANGEL"/>
    <property type="match status" value="1"/>
</dbReference>
<feature type="non-terminal residue" evidence="3">
    <location>
        <position position="1"/>
    </location>
</feature>
<evidence type="ECO:0008006" key="4">
    <source>
        <dbReference type="Google" id="ProtNLM"/>
    </source>
</evidence>
<gene>
    <name evidence="3" type="primary">ORF131966</name>
    <name evidence="2" type="synonym">ORF131954</name>
</gene>
<feature type="compositionally biased region" description="Basic and acidic residues" evidence="1">
    <location>
        <begin position="86"/>
        <end position="109"/>
    </location>
</feature>
<feature type="compositionally biased region" description="Basic and acidic residues" evidence="1">
    <location>
        <begin position="175"/>
        <end position="186"/>
    </location>
</feature>